<evidence type="ECO:0000313" key="3">
    <source>
        <dbReference type="EMBL" id="CAB4134599.1"/>
    </source>
</evidence>
<evidence type="ECO:0000256" key="2">
    <source>
        <dbReference type="ARBA" id="ARBA00021638"/>
    </source>
</evidence>
<dbReference type="InterPro" id="IPR008713">
    <property type="entry name" value="Phage_lambda_NinG"/>
</dbReference>
<dbReference type="EMBL" id="LR796288">
    <property type="protein sequence ID" value="CAB4134599.1"/>
    <property type="molecule type" value="Genomic_DNA"/>
</dbReference>
<proteinExistence type="inferred from homology"/>
<accession>A0A6J5LSD1</accession>
<dbReference type="Pfam" id="PF05766">
    <property type="entry name" value="NinG"/>
    <property type="match status" value="1"/>
</dbReference>
<comment type="similarity">
    <text evidence="1">Belongs to the ninG family.</text>
</comment>
<protein>
    <recommendedName>
        <fullName evidence="2">Protein ninG</fullName>
    </recommendedName>
</protein>
<sequence>MRCKNCKDKFEPISFNQKFCFKDECLKAFIEKIKLEKWKETKTRMKNDLKTTQDWLKEAQTIFNKYVRLRDMGLVCVSCQQPPKKKNAGHYFSQGGHSNVRFDEDNVHLQCEHCNTFLSGNLLNYQIGIQKRIGAQKLLELQERAHITKKWSIEELKQIIQTYKTKVRELQ</sequence>
<reference evidence="3" key="1">
    <citation type="submission" date="2020-04" db="EMBL/GenBank/DDBJ databases">
        <authorList>
            <person name="Chiriac C."/>
            <person name="Salcher M."/>
            <person name="Ghai R."/>
            <person name="Kavagutti S V."/>
        </authorList>
    </citation>
    <scope>NUCLEOTIDE SEQUENCE</scope>
</reference>
<organism evidence="3">
    <name type="scientific">uncultured Caudovirales phage</name>
    <dbReference type="NCBI Taxonomy" id="2100421"/>
    <lineage>
        <taxon>Viruses</taxon>
        <taxon>Duplodnaviria</taxon>
        <taxon>Heunggongvirae</taxon>
        <taxon>Uroviricota</taxon>
        <taxon>Caudoviricetes</taxon>
        <taxon>Peduoviridae</taxon>
        <taxon>Maltschvirus</taxon>
        <taxon>Maltschvirus maltsch</taxon>
    </lineage>
</organism>
<gene>
    <name evidence="3" type="ORF">UFOVP280_22</name>
</gene>
<evidence type="ECO:0000256" key="1">
    <source>
        <dbReference type="ARBA" id="ARBA00008471"/>
    </source>
</evidence>
<name>A0A6J5LSD1_9CAUD</name>